<organism evidence="3 4">
    <name type="scientific">Colletotrichum orchidophilum</name>
    <dbReference type="NCBI Taxonomy" id="1209926"/>
    <lineage>
        <taxon>Eukaryota</taxon>
        <taxon>Fungi</taxon>
        <taxon>Dikarya</taxon>
        <taxon>Ascomycota</taxon>
        <taxon>Pezizomycotina</taxon>
        <taxon>Sordariomycetes</taxon>
        <taxon>Hypocreomycetidae</taxon>
        <taxon>Glomerellales</taxon>
        <taxon>Glomerellaceae</taxon>
        <taxon>Colletotrichum</taxon>
    </lineage>
</organism>
<reference evidence="3 4" key="1">
    <citation type="submission" date="2016-09" db="EMBL/GenBank/DDBJ databases">
        <authorList>
            <person name="Capua I."/>
            <person name="De Benedictis P."/>
            <person name="Joannis T."/>
            <person name="Lombin L.H."/>
            <person name="Cattoli G."/>
        </authorList>
    </citation>
    <scope>NUCLEOTIDE SEQUENCE [LARGE SCALE GENOMIC DNA]</scope>
    <source>
        <strain evidence="3 4">IMI 309357</strain>
    </source>
</reference>
<evidence type="ECO:0000313" key="3">
    <source>
        <dbReference type="EMBL" id="OHF01209.1"/>
    </source>
</evidence>
<dbReference type="Proteomes" id="UP000176998">
    <property type="component" value="Unassembled WGS sequence"/>
</dbReference>
<dbReference type="GeneID" id="34556683"/>
<keyword evidence="4" id="KW-1185">Reference proteome</keyword>
<evidence type="ECO:0000313" key="4">
    <source>
        <dbReference type="Proteomes" id="UP000176998"/>
    </source>
</evidence>
<gene>
    <name evidence="3" type="ORF">CORC01_03524</name>
</gene>
<keyword evidence="2" id="KW-0732">Signal</keyword>
<feature type="chain" id="PRO_5009602920" evidence="2">
    <location>
        <begin position="21"/>
        <end position="159"/>
    </location>
</feature>
<dbReference type="RefSeq" id="XP_022478351.1">
    <property type="nucleotide sequence ID" value="XM_022615173.1"/>
</dbReference>
<dbReference type="OrthoDB" id="4837587at2759"/>
<dbReference type="AlphaFoldDB" id="A0A1G4BIE1"/>
<proteinExistence type="predicted"/>
<accession>A0A1G4BIE1</accession>
<comment type="caution">
    <text evidence="3">The sequence shown here is derived from an EMBL/GenBank/DDBJ whole genome shotgun (WGS) entry which is preliminary data.</text>
</comment>
<name>A0A1G4BIE1_9PEZI</name>
<evidence type="ECO:0000256" key="2">
    <source>
        <dbReference type="SAM" id="SignalP"/>
    </source>
</evidence>
<feature type="region of interest" description="Disordered" evidence="1">
    <location>
        <begin position="22"/>
        <end position="46"/>
    </location>
</feature>
<evidence type="ECO:0000256" key="1">
    <source>
        <dbReference type="SAM" id="MobiDB-lite"/>
    </source>
</evidence>
<protein>
    <submittedName>
        <fullName evidence="3">Uncharacterized protein</fullName>
    </submittedName>
</protein>
<feature type="signal peptide" evidence="2">
    <location>
        <begin position="1"/>
        <end position="20"/>
    </location>
</feature>
<dbReference type="EMBL" id="MJBS01000021">
    <property type="protein sequence ID" value="OHF01209.1"/>
    <property type="molecule type" value="Genomic_DNA"/>
</dbReference>
<sequence length="159" mass="16634">MKSTLVLHAATSLSLSLASSTSTSSTWTCTSSPLSPGSGITRGPGPGTGHASLLSISSVFTTLYGPLPLTLGPEQARVAMCDGLLFGIWNGHPHSVGEKPGLRDIVVSQDPGMERTECLGYVGGDDNDDDDDLRLSYMFDLGEDSWATGGLTEVRRCEG</sequence>
<feature type="compositionally biased region" description="Low complexity" evidence="1">
    <location>
        <begin position="22"/>
        <end position="35"/>
    </location>
</feature>